<protein>
    <submittedName>
        <fullName evidence="2">Uncharacterized protein</fullName>
    </submittedName>
</protein>
<sequence length="66" mass="7054">MPRRLDALVFTDPTGGDTKQGDGAAVDGDTSEEDEDDVPHQRASGVVWGSAYSYPGLLRRAQPLAH</sequence>
<name>A0A499UAK6_9ACTN</name>
<feature type="region of interest" description="Disordered" evidence="1">
    <location>
        <begin position="1"/>
        <end position="44"/>
    </location>
</feature>
<organism evidence="2 3">
    <name type="scientific">Streptomyces antimycoticus</name>
    <dbReference type="NCBI Taxonomy" id="68175"/>
    <lineage>
        <taxon>Bacteria</taxon>
        <taxon>Bacillati</taxon>
        <taxon>Actinomycetota</taxon>
        <taxon>Actinomycetes</taxon>
        <taxon>Kitasatosporales</taxon>
        <taxon>Streptomycetaceae</taxon>
        <taxon>Streptomyces</taxon>
        <taxon>Streptomyces violaceusniger group</taxon>
    </lineage>
</organism>
<reference evidence="2 3" key="1">
    <citation type="journal article" date="2020" name="Int. J. Syst. Evol. Microbiol.">
        <title>Reclassification of Streptomyces castelarensis and Streptomyces sporoclivatus as later heterotypic synonyms of Streptomyces antimycoticus.</title>
        <authorList>
            <person name="Komaki H."/>
            <person name="Tamura T."/>
        </authorList>
    </citation>
    <scope>NUCLEOTIDE SEQUENCE [LARGE SCALE GENOMIC DNA]</scope>
    <source>
        <strain evidence="2 3">NBRC 100767</strain>
    </source>
</reference>
<proteinExistence type="predicted"/>
<evidence type="ECO:0000313" key="2">
    <source>
        <dbReference type="EMBL" id="BBJ37775.1"/>
    </source>
</evidence>
<evidence type="ECO:0000313" key="3">
    <source>
        <dbReference type="Proteomes" id="UP000463951"/>
    </source>
</evidence>
<dbReference type="EMBL" id="AP019620">
    <property type="protein sequence ID" value="BBJ37775.1"/>
    <property type="molecule type" value="Genomic_DNA"/>
</dbReference>
<dbReference type="AlphaFoldDB" id="A0A499UAK6"/>
<evidence type="ECO:0000256" key="1">
    <source>
        <dbReference type="SAM" id="MobiDB-lite"/>
    </source>
</evidence>
<dbReference type="Proteomes" id="UP000463951">
    <property type="component" value="Chromosome"/>
</dbReference>
<accession>A0A499UAK6</accession>
<gene>
    <name evidence="2" type="ORF">SSPO_004930</name>
</gene>